<dbReference type="AlphaFoldDB" id="A0A172YHK8"/>
<accession>A0A172YHK8</accession>
<reference evidence="2 3" key="1">
    <citation type="submission" date="2016-04" db="EMBL/GenBank/DDBJ databases">
        <title>Complete Genome Sequence of Halotalea alkalilenta IHB B 13600.</title>
        <authorList>
            <person name="Swarnkar M.K."/>
            <person name="Sharma A."/>
            <person name="Kaushal K."/>
            <person name="Soni R."/>
            <person name="Rana S."/>
            <person name="Singh A.K."/>
            <person name="Gulati A."/>
        </authorList>
    </citation>
    <scope>NUCLEOTIDE SEQUENCE [LARGE SCALE GENOMIC DNA]</scope>
    <source>
        <strain evidence="2 3">IHB B 13600</strain>
    </source>
</reference>
<sequence>MVAKLRELIASGYQATPAKADEVLELPRALAGPFERLKRSSEPLREAGSRMKSAPDPKHCRDNSHSLHQRLLTSSITHAYLTGNGVRPWNHHAT</sequence>
<name>A0A172YHK8_9GAMM</name>
<dbReference type="Proteomes" id="UP000077875">
    <property type="component" value="Chromosome"/>
</dbReference>
<proteinExistence type="predicted"/>
<evidence type="ECO:0000256" key="1">
    <source>
        <dbReference type="SAM" id="MobiDB-lite"/>
    </source>
</evidence>
<dbReference type="STRING" id="376489.A5892_15325"/>
<keyword evidence="3" id="KW-1185">Reference proteome</keyword>
<dbReference type="EMBL" id="CP015243">
    <property type="protein sequence ID" value="ANF58667.1"/>
    <property type="molecule type" value="Genomic_DNA"/>
</dbReference>
<protein>
    <submittedName>
        <fullName evidence="2">Uncharacterized protein</fullName>
    </submittedName>
</protein>
<evidence type="ECO:0000313" key="2">
    <source>
        <dbReference type="EMBL" id="ANF58667.1"/>
    </source>
</evidence>
<feature type="region of interest" description="Disordered" evidence="1">
    <location>
        <begin position="37"/>
        <end position="64"/>
    </location>
</feature>
<evidence type="ECO:0000313" key="3">
    <source>
        <dbReference type="Proteomes" id="UP000077875"/>
    </source>
</evidence>
<organism evidence="2 3">
    <name type="scientific">Halotalea alkalilenta</name>
    <dbReference type="NCBI Taxonomy" id="376489"/>
    <lineage>
        <taxon>Bacteria</taxon>
        <taxon>Pseudomonadati</taxon>
        <taxon>Pseudomonadota</taxon>
        <taxon>Gammaproteobacteria</taxon>
        <taxon>Oceanospirillales</taxon>
        <taxon>Halomonadaceae</taxon>
        <taxon>Halotalea</taxon>
    </lineage>
</organism>
<gene>
    <name evidence="2" type="ORF">A5892_15325</name>
</gene>
<dbReference type="KEGG" id="haa:A5892_15325"/>